<comment type="caution">
    <text evidence="2">The sequence shown here is derived from an EMBL/GenBank/DDBJ whole genome shotgun (WGS) entry which is preliminary data.</text>
</comment>
<dbReference type="RefSeq" id="WP_188425160.1">
    <property type="nucleotide sequence ID" value="NZ_BMCH01000001.1"/>
</dbReference>
<evidence type="ECO:0000256" key="1">
    <source>
        <dbReference type="SAM" id="Phobius"/>
    </source>
</evidence>
<organism evidence="2 3">
    <name type="scientific">Asaia siamensis</name>
    <dbReference type="NCBI Taxonomy" id="110479"/>
    <lineage>
        <taxon>Bacteria</taxon>
        <taxon>Pseudomonadati</taxon>
        <taxon>Pseudomonadota</taxon>
        <taxon>Alphaproteobacteria</taxon>
        <taxon>Acetobacterales</taxon>
        <taxon>Acetobacteraceae</taxon>
        <taxon>Asaia</taxon>
    </lineage>
</organism>
<evidence type="ECO:0000313" key="2">
    <source>
        <dbReference type="EMBL" id="GGC22606.1"/>
    </source>
</evidence>
<protein>
    <submittedName>
        <fullName evidence="2">Uncharacterized protein</fullName>
    </submittedName>
</protein>
<dbReference type="EMBL" id="BMCH01000001">
    <property type="protein sequence ID" value="GGC22606.1"/>
    <property type="molecule type" value="Genomic_DNA"/>
</dbReference>
<gene>
    <name evidence="2" type="ORF">GCM10007207_04780</name>
</gene>
<reference evidence="3" key="1">
    <citation type="journal article" date="2019" name="Int. J. Syst. Evol. Microbiol.">
        <title>The Global Catalogue of Microorganisms (GCM) 10K type strain sequencing project: providing services to taxonomists for standard genome sequencing and annotation.</title>
        <authorList>
            <consortium name="The Broad Institute Genomics Platform"/>
            <consortium name="The Broad Institute Genome Sequencing Center for Infectious Disease"/>
            <person name="Wu L."/>
            <person name="Ma J."/>
        </authorList>
    </citation>
    <scope>NUCLEOTIDE SEQUENCE [LARGE SCALE GENOMIC DNA]</scope>
    <source>
        <strain evidence="3">CCM 7132</strain>
    </source>
</reference>
<feature type="transmembrane region" description="Helical" evidence="1">
    <location>
        <begin position="21"/>
        <end position="45"/>
    </location>
</feature>
<keyword evidence="3" id="KW-1185">Reference proteome</keyword>
<evidence type="ECO:0000313" key="3">
    <source>
        <dbReference type="Proteomes" id="UP000637769"/>
    </source>
</evidence>
<sequence length="91" mass="10164">MLQKNNDPWFRPKRYGYGAGLPISWQGWVSFLSIIVIILAPGFLVPLLPPAYRAAASVGSLLVDLCAIGFFVVLCRAHTKGGFKWRWGDRD</sequence>
<dbReference type="Proteomes" id="UP000637769">
    <property type="component" value="Unassembled WGS sequence"/>
</dbReference>
<accession>A0ABQ1LFA2</accession>
<keyword evidence="1" id="KW-0472">Membrane</keyword>
<proteinExistence type="predicted"/>
<feature type="transmembrane region" description="Helical" evidence="1">
    <location>
        <begin position="51"/>
        <end position="74"/>
    </location>
</feature>
<keyword evidence="1" id="KW-1133">Transmembrane helix</keyword>
<name>A0ABQ1LFA2_9PROT</name>
<keyword evidence="1" id="KW-0812">Transmembrane</keyword>